<protein>
    <submittedName>
        <fullName evidence="4">Extracellular ligand-binding receptor</fullName>
    </submittedName>
</protein>
<dbReference type="Proteomes" id="UP000011135">
    <property type="component" value="Unassembled WGS sequence"/>
</dbReference>
<feature type="domain" description="Leucine-binding protein" evidence="3">
    <location>
        <begin position="54"/>
        <end position="370"/>
    </location>
</feature>
<dbReference type="RefSeq" id="WP_009580452.1">
    <property type="nucleotide sequence ID" value="NZ_AMZN01000045.1"/>
</dbReference>
<dbReference type="Gene3D" id="3.40.50.2300">
    <property type="match status" value="2"/>
</dbReference>
<gene>
    <name evidence="4" type="ORF">C900_03100</name>
</gene>
<dbReference type="InterPro" id="IPR028082">
    <property type="entry name" value="Peripla_BP_I"/>
</dbReference>
<dbReference type="EMBL" id="AMZN01000045">
    <property type="protein sequence ID" value="ELR71136.1"/>
    <property type="molecule type" value="Genomic_DNA"/>
</dbReference>
<proteinExistence type="inferred from homology"/>
<dbReference type="InterPro" id="IPR028081">
    <property type="entry name" value="Leu-bd"/>
</dbReference>
<reference evidence="4 5" key="1">
    <citation type="submission" date="2012-12" db="EMBL/GenBank/DDBJ databases">
        <title>Genome assembly of Fulvivirga imtechensis AK7.</title>
        <authorList>
            <person name="Nupur N."/>
            <person name="Khatri I."/>
            <person name="Kumar R."/>
            <person name="Subramanian S."/>
            <person name="Pinnaka A."/>
        </authorList>
    </citation>
    <scope>NUCLEOTIDE SEQUENCE [LARGE SCALE GENOMIC DNA]</scope>
    <source>
        <strain evidence="4 5">AK7</strain>
    </source>
</reference>
<dbReference type="eggNOG" id="COG0683">
    <property type="taxonomic scope" value="Bacteria"/>
</dbReference>
<evidence type="ECO:0000259" key="3">
    <source>
        <dbReference type="Pfam" id="PF13458"/>
    </source>
</evidence>
<comment type="similarity">
    <text evidence="1">Belongs to the leucine-binding protein family.</text>
</comment>
<keyword evidence="5" id="KW-1185">Reference proteome</keyword>
<dbReference type="STRING" id="1237149.C900_03100"/>
<organism evidence="4 5">
    <name type="scientific">Fulvivirga imtechensis AK7</name>
    <dbReference type="NCBI Taxonomy" id="1237149"/>
    <lineage>
        <taxon>Bacteria</taxon>
        <taxon>Pseudomonadati</taxon>
        <taxon>Bacteroidota</taxon>
        <taxon>Cytophagia</taxon>
        <taxon>Cytophagales</taxon>
        <taxon>Fulvivirgaceae</taxon>
        <taxon>Fulvivirga</taxon>
    </lineage>
</organism>
<keyword evidence="4" id="KW-0675">Receptor</keyword>
<comment type="caution">
    <text evidence="4">The sequence shown here is derived from an EMBL/GenBank/DDBJ whole genome shotgun (WGS) entry which is preliminary data.</text>
</comment>
<dbReference type="InterPro" id="IPR051010">
    <property type="entry name" value="BCAA_transport"/>
</dbReference>
<name>L8JQA4_9BACT</name>
<dbReference type="PANTHER" id="PTHR30483">
    <property type="entry name" value="LEUCINE-SPECIFIC-BINDING PROTEIN"/>
    <property type="match status" value="1"/>
</dbReference>
<dbReference type="CDD" id="cd06346">
    <property type="entry name" value="PBP1_ABC_ligand_binding-like"/>
    <property type="match status" value="1"/>
</dbReference>
<accession>L8JQA4</accession>
<sequence length="435" mass="48514">MRRLFIITLFICSNLYSQDNEISDLDIRELAAVDVEKSSMPIQVDSTVAFSGKTINLGLIMPFSSDPEYTQELQQGAQMAIDEINDSGGILGKKLYLISADDGGDGNFAVEKAKELIVKYQVTSLIGPMSSTNTIKIAREVLHEYPAVLISPNSTSTRVSKLDDKDLIFRTTSTDIRQGKIAASFAANKLGLKTAALFYMDDYHGEGLANEFRNNFEKYGGKIVGEDRLSPLVNPDNYDLIPHLRKVLKEKPDVLYVVCSVDGISNMSYQIEEGGLFKDHKPVLIGSDAIKYSQLLEKADLTVIEGMYGTAFKSLAGTEFERKFEKWYGRKPVAEGTADAYDIVYLLTLAMLDGQSTVPNTIATHLRKVSQSGQKVTADDFKEIEKLIRKGKDINYSGINSSLDFDEFGDVPDRTYWIWQIVNGKFERDLFTITE</sequence>
<evidence type="ECO:0000256" key="1">
    <source>
        <dbReference type="ARBA" id="ARBA00010062"/>
    </source>
</evidence>
<dbReference type="AlphaFoldDB" id="L8JQA4"/>
<dbReference type="PANTHER" id="PTHR30483:SF6">
    <property type="entry name" value="PERIPLASMIC BINDING PROTEIN OF ABC TRANSPORTER FOR NATURAL AMINO ACIDS"/>
    <property type="match status" value="1"/>
</dbReference>
<evidence type="ECO:0000313" key="4">
    <source>
        <dbReference type="EMBL" id="ELR71136.1"/>
    </source>
</evidence>
<evidence type="ECO:0000313" key="5">
    <source>
        <dbReference type="Proteomes" id="UP000011135"/>
    </source>
</evidence>
<dbReference type="SUPFAM" id="SSF53822">
    <property type="entry name" value="Periplasmic binding protein-like I"/>
    <property type="match status" value="1"/>
</dbReference>
<evidence type="ECO:0000256" key="2">
    <source>
        <dbReference type="ARBA" id="ARBA00022729"/>
    </source>
</evidence>
<dbReference type="OrthoDB" id="9783240at2"/>
<keyword evidence="2" id="KW-0732">Signal</keyword>
<dbReference type="Pfam" id="PF13458">
    <property type="entry name" value="Peripla_BP_6"/>
    <property type="match status" value="1"/>
</dbReference>